<dbReference type="Pfam" id="PF07499">
    <property type="entry name" value="RuvA_C"/>
    <property type="match status" value="1"/>
</dbReference>
<dbReference type="Pfam" id="PF14520">
    <property type="entry name" value="HHH_5"/>
    <property type="match status" value="1"/>
</dbReference>
<dbReference type="Gene3D" id="1.10.8.10">
    <property type="entry name" value="DNA helicase RuvA subunit, C-terminal domain"/>
    <property type="match status" value="1"/>
</dbReference>
<dbReference type="GO" id="GO:0048476">
    <property type="term" value="C:Holliday junction resolvase complex"/>
    <property type="evidence" value="ECO:0007669"/>
    <property type="project" value="UniProtKB-UniRule"/>
</dbReference>
<evidence type="ECO:0000256" key="1">
    <source>
        <dbReference type="ARBA" id="ARBA00022490"/>
    </source>
</evidence>
<dbReference type="InterPro" id="IPR000085">
    <property type="entry name" value="RuvA"/>
</dbReference>
<dbReference type="Pfam" id="PF01330">
    <property type="entry name" value="RuvA_N"/>
    <property type="match status" value="1"/>
</dbReference>
<keyword evidence="8" id="KW-0547">Nucleotide-binding</keyword>
<evidence type="ECO:0000256" key="4">
    <source>
        <dbReference type="ARBA" id="ARBA00023172"/>
    </source>
</evidence>
<keyword evidence="8" id="KW-0067">ATP-binding</keyword>
<sequence length="200" mass="22330">MFEYLKGKITSITPKYIVVETNQIGYLVYVANPYHFETDRDEVKTVYIHQNVSDTDISLYGFATLEDKYLFEQLLNVSGIGAKSALAIMAGNDNSGLINAIRTENVSFLTKFPGIGKKTAQQIILDLKDKINKTMGNSLLESKEIKTETDNDKIIDALSALKALGFKEKAVDKIKPKLLEITSDYSTDQYISVGLKMLTK</sequence>
<gene>
    <name evidence="6" type="primary">ruvA</name>
    <name evidence="8" type="ORF">AYR59_06375</name>
</gene>
<dbReference type="SMART" id="SM00278">
    <property type="entry name" value="HhH1"/>
    <property type="match status" value="2"/>
</dbReference>
<dbReference type="Gene3D" id="2.40.50.140">
    <property type="entry name" value="Nucleic acid-binding proteins"/>
    <property type="match status" value="1"/>
</dbReference>
<dbReference type="InterPro" id="IPR036267">
    <property type="entry name" value="RuvA_C_sf"/>
</dbReference>
<comment type="caution">
    <text evidence="6">Lacks conserved residue(s) required for the propagation of feature annotation.</text>
</comment>
<dbReference type="Proteomes" id="UP000093346">
    <property type="component" value="Chromosome"/>
</dbReference>
<dbReference type="SUPFAM" id="SSF46929">
    <property type="entry name" value="DNA helicase RuvA subunit, C-terminal domain"/>
    <property type="match status" value="1"/>
</dbReference>
<keyword evidence="2 6" id="KW-0227">DNA damage</keyword>
<dbReference type="GO" id="GO:0009379">
    <property type="term" value="C:Holliday junction helicase complex"/>
    <property type="evidence" value="ECO:0007669"/>
    <property type="project" value="InterPro"/>
</dbReference>
<evidence type="ECO:0000259" key="7">
    <source>
        <dbReference type="SMART" id="SM00278"/>
    </source>
</evidence>
<keyword evidence="8" id="KW-0378">Hydrolase</keyword>
<keyword evidence="3 6" id="KW-0238">DNA-binding</keyword>
<comment type="similarity">
    <text evidence="6">Belongs to the RuvA family.</text>
</comment>
<organism evidence="8 9">
    <name type="scientific">Fructilactobacillus lindneri</name>
    <dbReference type="NCBI Taxonomy" id="53444"/>
    <lineage>
        <taxon>Bacteria</taxon>
        <taxon>Bacillati</taxon>
        <taxon>Bacillota</taxon>
        <taxon>Bacilli</taxon>
        <taxon>Lactobacillales</taxon>
        <taxon>Lactobacillaceae</taxon>
        <taxon>Fructilactobacillus</taxon>
    </lineage>
</organism>
<keyword evidence="5 6" id="KW-0234">DNA repair</keyword>
<dbReference type="KEGG" id="lle:AYR59_06375"/>
<evidence type="ECO:0000256" key="6">
    <source>
        <dbReference type="HAMAP-Rule" id="MF_00031"/>
    </source>
</evidence>
<keyword evidence="4 6" id="KW-0233">DNA recombination</keyword>
<dbReference type="InterPro" id="IPR013849">
    <property type="entry name" value="DNA_helicase_Holl-junc_RuvA_I"/>
</dbReference>
<proteinExistence type="inferred from homology"/>
<feature type="domain" description="Helix-hairpin-helix DNA-binding motif class 1" evidence="7">
    <location>
        <begin position="72"/>
        <end position="91"/>
    </location>
</feature>
<feature type="region of interest" description="Domain III" evidence="6">
    <location>
        <begin position="149"/>
        <end position="200"/>
    </location>
</feature>
<evidence type="ECO:0000256" key="3">
    <source>
        <dbReference type="ARBA" id="ARBA00023125"/>
    </source>
</evidence>
<dbReference type="GO" id="GO:0009378">
    <property type="term" value="F:four-way junction helicase activity"/>
    <property type="evidence" value="ECO:0007669"/>
    <property type="project" value="InterPro"/>
</dbReference>
<dbReference type="EMBL" id="CP014907">
    <property type="protein sequence ID" value="ANZ59656.1"/>
    <property type="molecule type" value="Genomic_DNA"/>
</dbReference>
<dbReference type="InterPro" id="IPR012340">
    <property type="entry name" value="NA-bd_OB-fold"/>
</dbReference>
<feature type="domain" description="Helix-hairpin-helix DNA-binding motif class 1" evidence="7">
    <location>
        <begin position="107"/>
        <end position="126"/>
    </location>
</feature>
<evidence type="ECO:0000256" key="5">
    <source>
        <dbReference type="ARBA" id="ARBA00023204"/>
    </source>
</evidence>
<evidence type="ECO:0000313" key="9">
    <source>
        <dbReference type="Proteomes" id="UP000093346"/>
    </source>
</evidence>
<name>A0AB33BD86_9LACO</name>
<dbReference type="InterPro" id="IPR003583">
    <property type="entry name" value="Hlx-hairpin-Hlx_DNA-bd_motif"/>
</dbReference>
<dbReference type="GO" id="GO:0005524">
    <property type="term" value="F:ATP binding"/>
    <property type="evidence" value="ECO:0007669"/>
    <property type="project" value="InterPro"/>
</dbReference>
<comment type="domain">
    <text evidence="6">Has three domains with a flexible linker between the domains II and III and assumes an 'L' shape. Domain III is highly mobile and contacts RuvB.</text>
</comment>
<dbReference type="SUPFAM" id="SSF47781">
    <property type="entry name" value="RuvA domain 2-like"/>
    <property type="match status" value="1"/>
</dbReference>
<dbReference type="HAMAP" id="MF_00031">
    <property type="entry name" value="DNA_HJ_migration_RuvA"/>
    <property type="match status" value="1"/>
</dbReference>
<dbReference type="AlphaFoldDB" id="A0AB33BD86"/>
<keyword evidence="1 6" id="KW-0963">Cytoplasm</keyword>
<dbReference type="InterPro" id="IPR011114">
    <property type="entry name" value="RuvA_C"/>
</dbReference>
<dbReference type="NCBIfam" id="TIGR00084">
    <property type="entry name" value="ruvA"/>
    <property type="match status" value="1"/>
</dbReference>
<dbReference type="CDD" id="cd14332">
    <property type="entry name" value="UBA_RuvA_C"/>
    <property type="match status" value="1"/>
</dbReference>
<evidence type="ECO:0000313" key="8">
    <source>
        <dbReference type="EMBL" id="ANZ59656.1"/>
    </source>
</evidence>
<accession>A0AB33BD86</accession>
<evidence type="ECO:0000256" key="2">
    <source>
        <dbReference type="ARBA" id="ARBA00022763"/>
    </source>
</evidence>
<reference evidence="8 9" key="1">
    <citation type="submission" date="2016-03" db="EMBL/GenBank/DDBJ databases">
        <title>Pediococcus and Lactobacillus from brewery environment - whole genome sequencing and assembly.</title>
        <authorList>
            <person name="Behr J."/>
            <person name="Geissler A.J."/>
            <person name="Vogel R.F."/>
        </authorList>
    </citation>
    <scope>NUCLEOTIDE SEQUENCE [LARGE SCALE GENOMIC DNA]</scope>
    <source>
        <strain evidence="8 9">TMW 1.481</strain>
    </source>
</reference>
<dbReference type="Gene3D" id="1.10.150.20">
    <property type="entry name" value="5' to 3' exonuclease, C-terminal subdomain"/>
    <property type="match status" value="1"/>
</dbReference>
<dbReference type="GO" id="GO:0005737">
    <property type="term" value="C:cytoplasm"/>
    <property type="evidence" value="ECO:0007669"/>
    <property type="project" value="UniProtKB-SubCell"/>
</dbReference>
<dbReference type="RefSeq" id="WP_054646312.1">
    <property type="nucleotide sequence ID" value="NZ_CP014872.1"/>
</dbReference>
<comment type="subunit">
    <text evidence="6">Homotetramer. Forms an RuvA(8)-RuvB(12)-Holliday junction (HJ) complex. HJ DNA is sandwiched between 2 RuvA tetramers; dsDNA enters through RuvA and exits via RuvB. An RuvB hexamer assembles on each DNA strand where it exits the tetramer. Each RuvB hexamer is contacted by two RuvA subunits (via domain III) on 2 adjacent RuvB subunits; this complex drives branch migration. In the full resolvosome a probable DNA-RuvA(4)-RuvB(12)-RuvC(2) complex forms which resolves the HJ.</text>
</comment>
<dbReference type="GO" id="GO:0006281">
    <property type="term" value="P:DNA repair"/>
    <property type="evidence" value="ECO:0007669"/>
    <property type="project" value="UniProtKB-UniRule"/>
</dbReference>
<keyword evidence="8" id="KW-0347">Helicase</keyword>
<dbReference type="GO" id="GO:0006310">
    <property type="term" value="P:DNA recombination"/>
    <property type="evidence" value="ECO:0007669"/>
    <property type="project" value="UniProtKB-UniRule"/>
</dbReference>
<dbReference type="SUPFAM" id="SSF50249">
    <property type="entry name" value="Nucleic acid-binding proteins"/>
    <property type="match status" value="1"/>
</dbReference>
<protein>
    <recommendedName>
        <fullName evidence="6">Holliday junction branch migration complex subunit RuvA</fullName>
    </recommendedName>
</protein>
<comment type="subcellular location">
    <subcellularLocation>
        <location evidence="6">Cytoplasm</location>
    </subcellularLocation>
</comment>
<dbReference type="GO" id="GO:0000400">
    <property type="term" value="F:four-way junction DNA binding"/>
    <property type="evidence" value="ECO:0007669"/>
    <property type="project" value="UniProtKB-UniRule"/>
</dbReference>
<comment type="function">
    <text evidence="6">The RuvA-RuvB-RuvC complex processes Holliday junction (HJ) DNA during genetic recombination and DNA repair, while the RuvA-RuvB complex plays an important role in the rescue of blocked DNA replication forks via replication fork reversal (RFR). RuvA specifically binds to HJ cruciform DNA, conferring on it an open structure. The RuvB hexamer acts as an ATP-dependent pump, pulling dsDNA into and through the RuvAB complex. HJ branch migration allows RuvC to scan DNA until it finds its consensus sequence, where it cleaves and resolves the cruciform DNA.</text>
</comment>
<dbReference type="GeneID" id="61250464"/>
<dbReference type="InterPro" id="IPR010994">
    <property type="entry name" value="RuvA_2-like"/>
</dbReference>